<accession>A0AAD7C396</accession>
<proteinExistence type="predicted"/>
<dbReference type="Proteomes" id="UP001221142">
    <property type="component" value="Unassembled WGS sequence"/>
</dbReference>
<evidence type="ECO:0000313" key="2">
    <source>
        <dbReference type="Proteomes" id="UP001221142"/>
    </source>
</evidence>
<dbReference type="AlphaFoldDB" id="A0AAD7C396"/>
<gene>
    <name evidence="1" type="ORF">FB45DRAFT_1022973</name>
</gene>
<keyword evidence="2" id="KW-1185">Reference proteome</keyword>
<dbReference type="EMBL" id="JARKIF010000005">
    <property type="protein sequence ID" value="KAJ7638165.1"/>
    <property type="molecule type" value="Genomic_DNA"/>
</dbReference>
<reference evidence="1" key="1">
    <citation type="submission" date="2023-03" db="EMBL/GenBank/DDBJ databases">
        <title>Massive genome expansion in bonnet fungi (Mycena s.s.) driven by repeated elements and novel gene families across ecological guilds.</title>
        <authorList>
            <consortium name="Lawrence Berkeley National Laboratory"/>
            <person name="Harder C.B."/>
            <person name="Miyauchi S."/>
            <person name="Viragh M."/>
            <person name="Kuo A."/>
            <person name="Thoen E."/>
            <person name="Andreopoulos B."/>
            <person name="Lu D."/>
            <person name="Skrede I."/>
            <person name="Drula E."/>
            <person name="Henrissat B."/>
            <person name="Morin E."/>
            <person name="Kohler A."/>
            <person name="Barry K."/>
            <person name="LaButti K."/>
            <person name="Morin E."/>
            <person name="Salamov A."/>
            <person name="Lipzen A."/>
            <person name="Mereny Z."/>
            <person name="Hegedus B."/>
            <person name="Baldrian P."/>
            <person name="Stursova M."/>
            <person name="Weitz H."/>
            <person name="Taylor A."/>
            <person name="Grigoriev I.V."/>
            <person name="Nagy L.G."/>
            <person name="Martin F."/>
            <person name="Kauserud H."/>
        </authorList>
    </citation>
    <scope>NUCLEOTIDE SEQUENCE</scope>
    <source>
        <strain evidence="1">9284</strain>
    </source>
</reference>
<evidence type="ECO:0000313" key="1">
    <source>
        <dbReference type="EMBL" id="KAJ7638165.1"/>
    </source>
</evidence>
<organism evidence="1 2">
    <name type="scientific">Roridomyces roridus</name>
    <dbReference type="NCBI Taxonomy" id="1738132"/>
    <lineage>
        <taxon>Eukaryota</taxon>
        <taxon>Fungi</taxon>
        <taxon>Dikarya</taxon>
        <taxon>Basidiomycota</taxon>
        <taxon>Agaricomycotina</taxon>
        <taxon>Agaricomycetes</taxon>
        <taxon>Agaricomycetidae</taxon>
        <taxon>Agaricales</taxon>
        <taxon>Marasmiineae</taxon>
        <taxon>Mycenaceae</taxon>
        <taxon>Roridomyces</taxon>
    </lineage>
</organism>
<name>A0AAD7C396_9AGAR</name>
<sequence length="128" mass="14452">MVMRGYAMSSTGPRAEAALLYVYRVLQDPDRNVNEKLLQNQLRREYGATFDNVLVALGRGKSPAFEGQVSREDIEKALSSLKTAGRFKPQLEHFVSGAGGTSMTMICRRKKDVIVVVEYPFDVYCWVR</sequence>
<protein>
    <submittedName>
        <fullName evidence="1">Uncharacterized protein</fullName>
    </submittedName>
</protein>
<comment type="caution">
    <text evidence="1">The sequence shown here is derived from an EMBL/GenBank/DDBJ whole genome shotgun (WGS) entry which is preliminary data.</text>
</comment>